<reference evidence="2" key="1">
    <citation type="submission" date="2020-11" db="EMBL/GenBank/DDBJ databases">
        <authorList>
            <person name="Koelle M."/>
            <person name="Horta M.A.C."/>
            <person name="Nowrousian M."/>
            <person name="Ohm R.A."/>
            <person name="Benz P."/>
            <person name="Pilgard A."/>
        </authorList>
    </citation>
    <scope>NUCLEOTIDE SEQUENCE</scope>
    <source>
        <strain evidence="2">FPRL280</strain>
    </source>
</reference>
<accession>A0A8H7P236</accession>
<evidence type="ECO:0000313" key="2">
    <source>
        <dbReference type="EMBL" id="KAF9813552.1"/>
    </source>
</evidence>
<proteinExistence type="predicted"/>
<feature type="region of interest" description="Disordered" evidence="1">
    <location>
        <begin position="24"/>
        <end position="48"/>
    </location>
</feature>
<sequence>MNRECSCSHSLVLIRSCCLSQRATSRKAAHGRRRSHSRSSSGRNNPRTWSLCRSSACRRGATAGSCAGRTLRTRRVCCYCATCWRCLPAGVSRAAVRQDRGH</sequence>
<evidence type="ECO:0000256" key="1">
    <source>
        <dbReference type="SAM" id="MobiDB-lite"/>
    </source>
</evidence>
<name>A0A8H7P236_9APHY</name>
<feature type="compositionally biased region" description="Basic residues" evidence="1">
    <location>
        <begin position="24"/>
        <end position="37"/>
    </location>
</feature>
<evidence type="ECO:0000313" key="3">
    <source>
        <dbReference type="Proteomes" id="UP000639403"/>
    </source>
</evidence>
<dbReference type="Proteomes" id="UP000639403">
    <property type="component" value="Unassembled WGS sequence"/>
</dbReference>
<gene>
    <name evidence="2" type="ORF">IEO21_05533</name>
</gene>
<organism evidence="2 3">
    <name type="scientific">Rhodonia placenta</name>
    <dbReference type="NCBI Taxonomy" id="104341"/>
    <lineage>
        <taxon>Eukaryota</taxon>
        <taxon>Fungi</taxon>
        <taxon>Dikarya</taxon>
        <taxon>Basidiomycota</taxon>
        <taxon>Agaricomycotina</taxon>
        <taxon>Agaricomycetes</taxon>
        <taxon>Polyporales</taxon>
        <taxon>Adustoporiaceae</taxon>
        <taxon>Rhodonia</taxon>
    </lineage>
</organism>
<protein>
    <submittedName>
        <fullName evidence="2">Uncharacterized protein</fullName>
    </submittedName>
</protein>
<dbReference type="AlphaFoldDB" id="A0A8H7P236"/>
<dbReference type="EMBL" id="JADOXO010000102">
    <property type="protein sequence ID" value="KAF9813552.1"/>
    <property type="molecule type" value="Genomic_DNA"/>
</dbReference>
<comment type="caution">
    <text evidence="2">The sequence shown here is derived from an EMBL/GenBank/DDBJ whole genome shotgun (WGS) entry which is preliminary data.</text>
</comment>
<reference evidence="2" key="2">
    <citation type="journal article" name="Front. Microbiol.">
        <title>Degradative Capacity of Two Strains of Rhodonia placenta: From Phenotype to Genotype.</title>
        <authorList>
            <person name="Kolle M."/>
            <person name="Horta M.A.C."/>
            <person name="Nowrousian M."/>
            <person name="Ohm R.A."/>
            <person name="Benz J.P."/>
            <person name="Pilgard A."/>
        </authorList>
    </citation>
    <scope>NUCLEOTIDE SEQUENCE</scope>
    <source>
        <strain evidence="2">FPRL280</strain>
    </source>
</reference>